<organism evidence="4 5">
    <name type="scientific">Caenorhabditis auriculariae</name>
    <dbReference type="NCBI Taxonomy" id="2777116"/>
    <lineage>
        <taxon>Eukaryota</taxon>
        <taxon>Metazoa</taxon>
        <taxon>Ecdysozoa</taxon>
        <taxon>Nematoda</taxon>
        <taxon>Chromadorea</taxon>
        <taxon>Rhabditida</taxon>
        <taxon>Rhabditina</taxon>
        <taxon>Rhabditomorpha</taxon>
        <taxon>Rhabditoidea</taxon>
        <taxon>Rhabditidae</taxon>
        <taxon>Peloderinae</taxon>
        <taxon>Caenorhabditis</taxon>
    </lineage>
</organism>
<evidence type="ECO:0000313" key="4">
    <source>
        <dbReference type="EMBL" id="CAD6197920.1"/>
    </source>
</evidence>
<feature type="compositionally biased region" description="Basic residues" evidence="1">
    <location>
        <begin position="205"/>
        <end position="214"/>
    </location>
</feature>
<dbReference type="Proteomes" id="UP000835052">
    <property type="component" value="Unassembled WGS sequence"/>
</dbReference>
<dbReference type="AlphaFoldDB" id="A0A8S1HTP9"/>
<keyword evidence="5" id="KW-1185">Reference proteome</keyword>
<evidence type="ECO:0000313" key="5">
    <source>
        <dbReference type="Proteomes" id="UP000835052"/>
    </source>
</evidence>
<evidence type="ECO:0000259" key="3">
    <source>
        <dbReference type="PROSITE" id="PS50041"/>
    </source>
</evidence>
<dbReference type="Gene3D" id="3.10.100.10">
    <property type="entry name" value="Mannose-Binding Protein A, subunit A"/>
    <property type="match status" value="1"/>
</dbReference>
<protein>
    <recommendedName>
        <fullName evidence="3">C-type lectin domain-containing protein</fullName>
    </recommendedName>
</protein>
<name>A0A8S1HTP9_9PELO</name>
<gene>
    <name evidence="4" type="ORF">CAUJ_LOCUS13827</name>
</gene>
<dbReference type="InterPro" id="IPR001304">
    <property type="entry name" value="C-type_lectin-like"/>
</dbReference>
<reference evidence="4" key="1">
    <citation type="submission" date="2020-10" db="EMBL/GenBank/DDBJ databases">
        <authorList>
            <person name="Kikuchi T."/>
        </authorList>
    </citation>
    <scope>NUCLEOTIDE SEQUENCE</scope>
    <source>
        <strain evidence="4">NKZ352</strain>
    </source>
</reference>
<dbReference type="PROSITE" id="PS50041">
    <property type="entry name" value="C_TYPE_LECTIN_2"/>
    <property type="match status" value="1"/>
</dbReference>
<keyword evidence="2" id="KW-0732">Signal</keyword>
<feature type="signal peptide" evidence="2">
    <location>
        <begin position="1"/>
        <end position="16"/>
    </location>
</feature>
<feature type="compositionally biased region" description="Basic and acidic residues" evidence="1">
    <location>
        <begin position="215"/>
        <end position="257"/>
    </location>
</feature>
<evidence type="ECO:0000256" key="2">
    <source>
        <dbReference type="SAM" id="SignalP"/>
    </source>
</evidence>
<feature type="region of interest" description="Disordered" evidence="1">
    <location>
        <begin position="189"/>
        <end position="257"/>
    </location>
</feature>
<evidence type="ECO:0000256" key="1">
    <source>
        <dbReference type="SAM" id="MobiDB-lite"/>
    </source>
</evidence>
<proteinExistence type="predicted"/>
<dbReference type="SUPFAM" id="SSF56436">
    <property type="entry name" value="C-type lectin-like"/>
    <property type="match status" value="1"/>
</dbReference>
<feature type="domain" description="C-type lectin" evidence="3">
    <location>
        <begin position="40"/>
        <end position="162"/>
    </location>
</feature>
<dbReference type="InterPro" id="IPR016187">
    <property type="entry name" value="CTDL_fold"/>
</dbReference>
<dbReference type="PANTHER" id="PTHR23124">
    <property type="entry name" value="C-TYPE LECTIN DOMAIN-CONTAINING PROTEIN-RELATED-RELATED"/>
    <property type="match status" value="1"/>
</dbReference>
<sequence>MLLAFFLLLSLPTALAAHKSHRCPDNSWKMFARTGGRFWCIKYNDGRLTRDDAEKACQAQGGTLTGFENEEEFAYIRDTAFEAFKKFNLSDGGSYWLDGIRSPNCHRYNNNGCTRLNAFQWSNNLTQGTFAFTKWYATEPNNSTLVYNLPDLLGYIGDFSCSLIDVRVGLSPVASIYGYFCGASGKIGSKNDDEDCSSEEDSRGRNRSRGRRSSRGRDNHHSSEARRRPRHHSSEERRRPRHDSSREKKRHPTPEEIKAPTKDEVFLFLCSVNIEKRYLRRVALMLLATARQDLLSRSSANFLAVSRSSYLFSMMLILAWPVETTNFSAVEPVADVLGFMFRVQGNKEANLTRAWSPLDNELRIETLWVDRPRRLRKSSSKFFQCGYGRARSLQLATGGVV</sequence>
<feature type="chain" id="PRO_5035894913" description="C-type lectin domain-containing protein" evidence="2">
    <location>
        <begin position="17"/>
        <end position="401"/>
    </location>
</feature>
<dbReference type="EMBL" id="CAJGYM010000109">
    <property type="protein sequence ID" value="CAD6197920.1"/>
    <property type="molecule type" value="Genomic_DNA"/>
</dbReference>
<comment type="caution">
    <text evidence="4">The sequence shown here is derived from an EMBL/GenBank/DDBJ whole genome shotgun (WGS) entry which is preliminary data.</text>
</comment>
<dbReference type="CDD" id="cd00037">
    <property type="entry name" value="CLECT"/>
    <property type="match status" value="1"/>
</dbReference>
<accession>A0A8S1HTP9</accession>
<dbReference type="SMART" id="SM00034">
    <property type="entry name" value="CLECT"/>
    <property type="match status" value="1"/>
</dbReference>
<dbReference type="OrthoDB" id="6727623at2759"/>
<dbReference type="InterPro" id="IPR016186">
    <property type="entry name" value="C-type_lectin-like/link_sf"/>
</dbReference>